<dbReference type="GO" id="GO:0071949">
    <property type="term" value="F:FAD binding"/>
    <property type="evidence" value="ECO:0007669"/>
    <property type="project" value="InterPro"/>
</dbReference>
<dbReference type="Proteomes" id="UP000095023">
    <property type="component" value="Unassembled WGS sequence"/>
</dbReference>
<dbReference type="GO" id="GO:0019478">
    <property type="term" value="P:D-amino acid catabolic process"/>
    <property type="evidence" value="ECO:0007669"/>
    <property type="project" value="TreeGrafter"/>
</dbReference>
<protein>
    <recommendedName>
        <fullName evidence="7">FAD dependent oxidoreductase domain-containing protein</fullName>
    </recommendedName>
</protein>
<dbReference type="SUPFAM" id="SSF54373">
    <property type="entry name" value="FAD-linked reductases, C-terminal domain"/>
    <property type="match status" value="1"/>
</dbReference>
<dbReference type="PANTHER" id="PTHR11530">
    <property type="entry name" value="D-AMINO ACID OXIDASE"/>
    <property type="match status" value="1"/>
</dbReference>
<evidence type="ECO:0000259" key="7">
    <source>
        <dbReference type="Pfam" id="PF01266"/>
    </source>
</evidence>
<proteinExistence type="inferred from homology"/>
<evidence type="ECO:0000313" key="8">
    <source>
        <dbReference type="EMBL" id="ODV89247.1"/>
    </source>
</evidence>
<feature type="binding site" evidence="6">
    <location>
        <position position="281"/>
    </location>
    <ligand>
        <name>D-dopa</name>
        <dbReference type="ChEBI" id="CHEBI:149689"/>
    </ligand>
</feature>
<evidence type="ECO:0000256" key="3">
    <source>
        <dbReference type="ARBA" id="ARBA00022630"/>
    </source>
</evidence>
<evidence type="ECO:0000313" key="9">
    <source>
        <dbReference type="Proteomes" id="UP000095023"/>
    </source>
</evidence>
<accession>A0A1E4TBY6</accession>
<keyword evidence="4 6" id="KW-0274">FAD</keyword>
<evidence type="ECO:0000256" key="2">
    <source>
        <dbReference type="ARBA" id="ARBA00006730"/>
    </source>
</evidence>
<dbReference type="Gene3D" id="3.40.50.720">
    <property type="entry name" value="NAD(P)-binding Rossmann-like Domain"/>
    <property type="match status" value="1"/>
</dbReference>
<dbReference type="PIRSF" id="PIRSF000189">
    <property type="entry name" value="D-aa_oxidase"/>
    <property type="match status" value="1"/>
</dbReference>
<dbReference type="InterPro" id="IPR023209">
    <property type="entry name" value="DAO"/>
</dbReference>
<keyword evidence="3" id="KW-0285">Flavoprotein</keyword>
<dbReference type="GO" id="GO:0005737">
    <property type="term" value="C:cytoplasm"/>
    <property type="evidence" value="ECO:0007669"/>
    <property type="project" value="TreeGrafter"/>
</dbReference>
<evidence type="ECO:0000256" key="5">
    <source>
        <dbReference type="ARBA" id="ARBA00023002"/>
    </source>
</evidence>
<name>A0A1E4TBY6_9ASCO</name>
<feature type="binding site" evidence="6">
    <location>
        <position position="308"/>
    </location>
    <ligand>
        <name>D-dopa</name>
        <dbReference type="ChEBI" id="CHEBI:149689"/>
    </ligand>
</feature>
<dbReference type="PANTHER" id="PTHR11530:SF26">
    <property type="entry name" value="FAD DEPENDENT OXIDOREDUCTASE SUPERFAMILY (AFU_ORTHOLOGUE AFUA_5G13940)"/>
    <property type="match status" value="1"/>
</dbReference>
<evidence type="ECO:0000256" key="1">
    <source>
        <dbReference type="ARBA" id="ARBA00001974"/>
    </source>
</evidence>
<sequence length="332" mass="37512">MTRIVIVGAGVIGLTVAFKLCHLGYEIIILSRDLPADELRPRYTSQWAGAHVRPAPVDADKEEEFQTFIEKSYKEFQRLTMVPGSSVIKVEGVEYLEFDDPKYRNPKGFYSRLPNFRHISKSDLPPSVVIGTAYDTYCLTPGVYLNYLVDRIPGTRLIRSTLKSIFDAYHYGDIVINCTGNGLLDGRLDEKWFPIRGHTLLLNPQKTPMQTITYQLKDGRWAFIIPRQNGTMILGGTKSPYNYSTEMDDKETEWLLETARKYFIEYTGPEPEIIRHNIGLRLAREGGPRVEAEVTPKGTLIHCYGFAGSGFEMSWGAADKVADLLKSATSKL</sequence>
<keyword evidence="5" id="KW-0560">Oxidoreductase</keyword>
<comment type="similarity">
    <text evidence="2">Belongs to the DAMOX/DASOX family.</text>
</comment>
<evidence type="ECO:0000256" key="4">
    <source>
        <dbReference type="ARBA" id="ARBA00022827"/>
    </source>
</evidence>
<feature type="binding site" evidence="6">
    <location>
        <position position="179"/>
    </location>
    <ligand>
        <name>FAD</name>
        <dbReference type="ChEBI" id="CHEBI:57692"/>
    </ligand>
</feature>
<gene>
    <name evidence="8" type="ORF">CANCADRAFT_3877</name>
</gene>
<dbReference type="OrthoDB" id="2015447at2759"/>
<dbReference type="EMBL" id="KV453843">
    <property type="protein sequence ID" value="ODV89247.1"/>
    <property type="molecule type" value="Genomic_DNA"/>
</dbReference>
<evidence type="ECO:0000256" key="6">
    <source>
        <dbReference type="PIRSR" id="PIRSR000189-1"/>
    </source>
</evidence>
<reference evidence="9" key="1">
    <citation type="submission" date="2016-02" db="EMBL/GenBank/DDBJ databases">
        <title>Comparative genomics of biotechnologically important yeasts.</title>
        <authorList>
            <consortium name="DOE Joint Genome Institute"/>
            <person name="Riley R."/>
            <person name="Haridas S."/>
            <person name="Wolfe K.H."/>
            <person name="Lopes M.R."/>
            <person name="Hittinger C.T."/>
            <person name="Goker M."/>
            <person name="Salamov A."/>
            <person name="Wisecaver J."/>
            <person name="Long T.M."/>
            <person name="Aerts A.L."/>
            <person name="Barry K."/>
            <person name="Choi C."/>
            <person name="Clum A."/>
            <person name="Coughlan A.Y."/>
            <person name="Deshpande S."/>
            <person name="Douglass A.P."/>
            <person name="Hanson S.J."/>
            <person name="Klenk H.-P."/>
            <person name="Labutti K."/>
            <person name="Lapidus A."/>
            <person name="Lindquist E."/>
            <person name="Lipzen A."/>
            <person name="Meier-Kolthoff J.P."/>
            <person name="Ohm R.A."/>
            <person name="Otillar R.P."/>
            <person name="Pangilinan J."/>
            <person name="Peng Y."/>
            <person name="Rokas A."/>
            <person name="Rosa C.A."/>
            <person name="Scheuner C."/>
            <person name="Sibirny A.A."/>
            <person name="Slot J.C."/>
            <person name="Stielow J.B."/>
            <person name="Sun H."/>
            <person name="Kurtzman C.P."/>
            <person name="Blackwell M."/>
            <person name="Jeffries T.W."/>
            <person name="Grigoriev I.V."/>
        </authorList>
    </citation>
    <scope>NUCLEOTIDE SEQUENCE [LARGE SCALE GENOMIC DNA]</scope>
    <source>
        <strain evidence="9">NRRL Y-17796</strain>
    </source>
</reference>
<dbReference type="AlphaFoldDB" id="A0A1E4TBY6"/>
<dbReference type="GO" id="GO:0003884">
    <property type="term" value="F:D-amino-acid oxidase activity"/>
    <property type="evidence" value="ECO:0007669"/>
    <property type="project" value="InterPro"/>
</dbReference>
<dbReference type="InterPro" id="IPR006076">
    <property type="entry name" value="FAD-dep_OxRdtase"/>
</dbReference>
<organism evidence="8 9">
    <name type="scientific">Tortispora caseinolytica NRRL Y-17796</name>
    <dbReference type="NCBI Taxonomy" id="767744"/>
    <lineage>
        <taxon>Eukaryota</taxon>
        <taxon>Fungi</taxon>
        <taxon>Dikarya</taxon>
        <taxon>Ascomycota</taxon>
        <taxon>Saccharomycotina</taxon>
        <taxon>Trigonopsidomycetes</taxon>
        <taxon>Trigonopsidales</taxon>
        <taxon>Trigonopsidaceae</taxon>
        <taxon>Tortispora</taxon>
    </lineage>
</organism>
<dbReference type="Gene3D" id="3.30.9.10">
    <property type="entry name" value="D-Amino Acid Oxidase, subunit A, domain 2"/>
    <property type="match status" value="1"/>
</dbReference>
<keyword evidence="9" id="KW-1185">Reference proteome</keyword>
<feature type="domain" description="FAD dependent oxidoreductase" evidence="7">
    <location>
        <begin position="3"/>
        <end position="324"/>
    </location>
</feature>
<dbReference type="SUPFAM" id="SSF51971">
    <property type="entry name" value="Nucleotide-binding domain"/>
    <property type="match status" value="1"/>
</dbReference>
<comment type="cofactor">
    <cofactor evidence="1 6">
        <name>FAD</name>
        <dbReference type="ChEBI" id="CHEBI:57692"/>
    </cofactor>
</comment>
<feature type="binding site" evidence="6">
    <location>
        <begin position="44"/>
        <end position="45"/>
    </location>
    <ligand>
        <name>FAD</name>
        <dbReference type="ChEBI" id="CHEBI:57692"/>
    </ligand>
</feature>
<dbReference type="Pfam" id="PF01266">
    <property type="entry name" value="DAO"/>
    <property type="match status" value="1"/>
</dbReference>